<dbReference type="Proteomes" id="UP000187417">
    <property type="component" value="Unassembled WGS sequence"/>
</dbReference>
<feature type="transmembrane region" description="Helical" evidence="1">
    <location>
        <begin position="12"/>
        <end position="29"/>
    </location>
</feature>
<dbReference type="SUPFAM" id="SSF52266">
    <property type="entry name" value="SGNH hydrolase"/>
    <property type="match status" value="1"/>
</dbReference>
<dbReference type="STRING" id="28117.BHV66_07000"/>
<gene>
    <name evidence="2" type="ORF">BHV66_07000</name>
</gene>
<keyword evidence="1" id="KW-0472">Membrane</keyword>
<dbReference type="InterPro" id="IPR036514">
    <property type="entry name" value="SGNH_hydro_sf"/>
</dbReference>
<reference evidence="2 3" key="1">
    <citation type="journal article" date="2016" name="Nat. Biotechnol.">
        <title>Measurement of bacterial replication rates in microbial communities.</title>
        <authorList>
            <person name="Brown C.T."/>
            <person name="Olm M.R."/>
            <person name="Thomas B.C."/>
            <person name="Banfield J.F."/>
        </authorList>
    </citation>
    <scope>NUCLEOTIDE SEQUENCE [LARGE SCALE GENOMIC DNA]</scope>
    <source>
        <strain evidence="2">CAG:67_53_122</strain>
    </source>
</reference>
<dbReference type="Gene3D" id="3.40.50.1110">
    <property type="entry name" value="SGNH hydrolase"/>
    <property type="match status" value="1"/>
</dbReference>
<protein>
    <recommendedName>
        <fullName evidence="4">SGNH hydrolase-type esterase domain-containing protein</fullName>
    </recommendedName>
</protein>
<dbReference type="EMBL" id="MNQH01000030">
    <property type="protein sequence ID" value="OKY94184.1"/>
    <property type="molecule type" value="Genomic_DNA"/>
</dbReference>
<name>A0A1Q6F5J0_9BACT</name>
<dbReference type="RefSeq" id="WP_022459899.1">
    <property type="nucleotide sequence ID" value="NZ_CAJJWD010000009.1"/>
</dbReference>
<proteinExistence type="predicted"/>
<evidence type="ECO:0000256" key="1">
    <source>
        <dbReference type="SAM" id="Phobius"/>
    </source>
</evidence>
<accession>A0A1Q6F5J0</accession>
<evidence type="ECO:0008006" key="4">
    <source>
        <dbReference type="Google" id="ProtNLM"/>
    </source>
</evidence>
<evidence type="ECO:0000313" key="3">
    <source>
        <dbReference type="Proteomes" id="UP000187417"/>
    </source>
</evidence>
<sequence length="521" mass="57677">MAPEKDYTHRSWIAVTLLIAVLIGLSLIPPQTLGGVSLRRANILSDLISFEEDLEKAEKAIDLDDADFHIDLTQVARQIADTVPQHAPTTYEWNLREEADDTTAHPRLPDSVRLSPTLIPIEDFDTTGHSRLTAFYEKLQKGDAPVRIAVMGDSFVEGDILSSDLREKLQLRFGGSGAGFAPMASPLTGFRRTIKTQSKGWDSYNIMQRRNTPAAISDYYYISGWLCQPSDGASVRWEGSSDRACLDSCRTARILFVSRDDSRIEVTVNDRDNRTFDIEGSPAVRQIVVHDDIRSLSFKVLSGAAETIGYGAIFESAPGVVVDNYSIRSNNGQAMFWTSPTVNAQINEMLGYDLVILQYGLNILEPGIRSFAKYGEQIEKMIAYIRQCFPTAAVLVMSVSDRSVKSDSGFVPMDSAPYMAAAQRQAAQNSGAAFWSAYDAMQSLGGMAQFVANGWAGKDYTHINFAGGRRVAWALYDAINRGAEQHPPFTPVAHDNVIDTRKISHLEMMLRQAARPRMQKP</sequence>
<comment type="caution">
    <text evidence="2">The sequence shown here is derived from an EMBL/GenBank/DDBJ whole genome shotgun (WGS) entry which is preliminary data.</text>
</comment>
<keyword evidence="1" id="KW-1133">Transmembrane helix</keyword>
<keyword evidence="1" id="KW-0812">Transmembrane</keyword>
<dbReference type="Gene3D" id="2.60.120.1360">
    <property type="match status" value="1"/>
</dbReference>
<dbReference type="GO" id="GO:0016788">
    <property type="term" value="F:hydrolase activity, acting on ester bonds"/>
    <property type="evidence" value="ECO:0007669"/>
    <property type="project" value="UniProtKB-ARBA"/>
</dbReference>
<evidence type="ECO:0000313" key="2">
    <source>
        <dbReference type="EMBL" id="OKY94184.1"/>
    </source>
</evidence>
<organism evidence="2 3">
    <name type="scientific">Alistipes putredinis</name>
    <dbReference type="NCBI Taxonomy" id="28117"/>
    <lineage>
        <taxon>Bacteria</taxon>
        <taxon>Pseudomonadati</taxon>
        <taxon>Bacteroidota</taxon>
        <taxon>Bacteroidia</taxon>
        <taxon>Bacteroidales</taxon>
        <taxon>Rikenellaceae</taxon>
        <taxon>Alistipes</taxon>
    </lineage>
</organism>
<dbReference type="AlphaFoldDB" id="A0A1Q6F5J0"/>